<protein>
    <submittedName>
        <fullName evidence="2">Uncharacterized protein</fullName>
    </submittedName>
</protein>
<gene>
    <name evidence="2" type="ordered locus">SRM_01047</name>
</gene>
<dbReference type="EMBL" id="FP565814">
    <property type="protein sequence ID" value="CBH23968.1"/>
    <property type="molecule type" value="Genomic_DNA"/>
</dbReference>
<reference evidence="3" key="2">
    <citation type="submission" date="2010-04" db="EMBL/GenBank/DDBJ databases">
        <title>Genome sequence of Salinibacter ruber M8.</title>
        <authorList>
            <consortium name="Genoscope"/>
        </authorList>
    </citation>
    <scope>NUCLEOTIDE SEQUENCE [LARGE SCALE GENOMIC DNA]</scope>
    <source>
        <strain evidence="3">M8</strain>
    </source>
</reference>
<organism evidence="2 3">
    <name type="scientific">Salinibacter ruber (strain M8)</name>
    <dbReference type="NCBI Taxonomy" id="761659"/>
    <lineage>
        <taxon>Bacteria</taxon>
        <taxon>Pseudomonadati</taxon>
        <taxon>Rhodothermota</taxon>
        <taxon>Rhodothermia</taxon>
        <taxon>Rhodothermales</taxon>
        <taxon>Salinibacteraceae</taxon>
        <taxon>Salinibacter</taxon>
    </lineage>
</organism>
<evidence type="ECO:0000313" key="2">
    <source>
        <dbReference type="EMBL" id="CBH23968.1"/>
    </source>
</evidence>
<keyword evidence="1" id="KW-0472">Membrane</keyword>
<keyword evidence="1" id="KW-0812">Transmembrane</keyword>
<proteinExistence type="predicted"/>
<reference evidence="2 3" key="1">
    <citation type="journal article" date="2010" name="ISME J.">
        <title>Fine-scale evolution: genomic, phenotypic and ecological differentiation in two coexisting Salinibacter ruber strains.</title>
        <authorList>
            <person name="Pena A."/>
            <person name="Teeling H."/>
            <person name="Huerta-Cepas J."/>
            <person name="Santos F."/>
            <person name="Yarza P."/>
            <person name="Brito-Echeverria J."/>
            <person name="Lucio M."/>
            <person name="Schmitt-Kopplin P."/>
            <person name="Meseguer I."/>
            <person name="Schenowitz C."/>
            <person name="Dossat C."/>
            <person name="Barbe V."/>
            <person name="Dopazo J."/>
            <person name="Rossello-Mora R."/>
            <person name="Schuler M."/>
            <person name="Glockner F.O."/>
            <person name="Amann R."/>
            <person name="Gabaldon T."/>
            <person name="Anton J."/>
        </authorList>
    </citation>
    <scope>NUCLEOTIDE SEQUENCE [LARGE SCALE GENOMIC DNA]</scope>
    <source>
        <strain evidence="2 3">M8</strain>
    </source>
</reference>
<evidence type="ECO:0000313" key="3">
    <source>
        <dbReference type="Proteomes" id="UP000000933"/>
    </source>
</evidence>
<dbReference type="KEGG" id="srm:SRM_01047"/>
<keyword evidence="1" id="KW-1133">Transmembrane helix</keyword>
<feature type="transmembrane region" description="Helical" evidence="1">
    <location>
        <begin position="36"/>
        <end position="54"/>
    </location>
</feature>
<name>D5H7G3_SALRM</name>
<evidence type="ECO:0000256" key="1">
    <source>
        <dbReference type="SAM" id="Phobius"/>
    </source>
</evidence>
<accession>D5H7G3</accession>
<sequence length="57" mass="6359">MNKRDDLVRLDPLNIFFSTTSGLSTPTMENPIDRTIRLMAIAAGVVSLLVYAVFQFV</sequence>
<dbReference type="AlphaFoldDB" id="D5H7G3"/>
<dbReference type="HOGENOM" id="CLU_2994122_0_0_10"/>
<dbReference type="Proteomes" id="UP000000933">
    <property type="component" value="Chromosome"/>
</dbReference>